<comment type="caution">
    <text evidence="1">The sequence shown here is derived from an EMBL/GenBank/DDBJ whole genome shotgun (WGS) entry which is preliminary data.</text>
</comment>
<protein>
    <recommendedName>
        <fullName evidence="3">STAS/SEC14 domain-containing protein</fullName>
    </recommendedName>
</protein>
<organism evidence="1 2">
    <name type="scientific">Aquimarina algiphila</name>
    <dbReference type="NCBI Taxonomy" id="2047982"/>
    <lineage>
        <taxon>Bacteria</taxon>
        <taxon>Pseudomonadati</taxon>
        <taxon>Bacteroidota</taxon>
        <taxon>Flavobacteriia</taxon>
        <taxon>Flavobacteriales</taxon>
        <taxon>Flavobacteriaceae</taxon>
        <taxon>Aquimarina</taxon>
    </lineage>
</organism>
<proteinExistence type="predicted"/>
<reference evidence="1 2" key="1">
    <citation type="submission" date="2019-07" db="EMBL/GenBank/DDBJ databases">
        <title>The draft genome sequence of Aquimarina algiphila M91.</title>
        <authorList>
            <person name="Meng X."/>
        </authorList>
    </citation>
    <scope>NUCLEOTIDE SEQUENCE [LARGE SCALE GENOMIC DNA]</scope>
    <source>
        <strain evidence="1 2">M91</strain>
    </source>
</reference>
<dbReference type="EMBL" id="VLNR01000022">
    <property type="protein sequence ID" value="TSE08525.1"/>
    <property type="molecule type" value="Genomic_DNA"/>
</dbReference>
<evidence type="ECO:0000313" key="1">
    <source>
        <dbReference type="EMBL" id="TSE08525.1"/>
    </source>
</evidence>
<dbReference type="RefSeq" id="WP_143916640.1">
    <property type="nucleotide sequence ID" value="NZ_CANLVC010000008.1"/>
</dbReference>
<gene>
    <name evidence="1" type="ORF">FOF46_12190</name>
</gene>
<evidence type="ECO:0000313" key="2">
    <source>
        <dbReference type="Proteomes" id="UP000318833"/>
    </source>
</evidence>
<dbReference type="OrthoDB" id="1144359at2"/>
<keyword evidence="2" id="KW-1185">Reference proteome</keyword>
<accession>A0A554VKG7</accession>
<evidence type="ECO:0008006" key="3">
    <source>
        <dbReference type="Google" id="ProtNLM"/>
    </source>
</evidence>
<sequence length="131" mass="15376">MITSFDFNFGIVEVHNDYILSVMKEGVTVFSKYNDLLKMGANQYYKNKPFVYITNRINSYSVDPAIHMEMSKIKNLIGVAVISSDPRQKMQTKLEKSLFKKEFKLFETLEQALEWKNEILKKHIRDSKDVN</sequence>
<dbReference type="AlphaFoldDB" id="A0A554VKG7"/>
<name>A0A554VKG7_9FLAO</name>
<dbReference type="Proteomes" id="UP000318833">
    <property type="component" value="Unassembled WGS sequence"/>
</dbReference>